<evidence type="ECO:0000313" key="1">
    <source>
        <dbReference type="EMBL" id="TGY75629.1"/>
    </source>
</evidence>
<dbReference type="EMBL" id="SRYB01000057">
    <property type="protein sequence ID" value="TGY75629.1"/>
    <property type="molecule type" value="Genomic_DNA"/>
</dbReference>
<keyword evidence="2" id="KW-1185">Reference proteome</keyword>
<accession>A0AC61RB09</accession>
<reference evidence="1" key="1">
    <citation type="submission" date="2019-04" db="EMBL/GenBank/DDBJ databases">
        <title>Microbes associate with the intestines of laboratory mice.</title>
        <authorList>
            <person name="Navarre W."/>
            <person name="Wong E."/>
            <person name="Huang K."/>
            <person name="Tropini C."/>
            <person name="Ng K."/>
            <person name="Yu B."/>
        </authorList>
    </citation>
    <scope>NUCLEOTIDE SEQUENCE</scope>
    <source>
        <strain evidence="1">NM04_E33</strain>
    </source>
</reference>
<protein>
    <submittedName>
        <fullName evidence="1">DUF4374 domain-containing protein</fullName>
    </submittedName>
</protein>
<name>A0AC61RB09_9BACT</name>
<evidence type="ECO:0000313" key="2">
    <source>
        <dbReference type="Proteomes" id="UP000306319"/>
    </source>
</evidence>
<organism evidence="1 2">
    <name type="scientific">Lepagella muris</name>
    <dbReference type="NCBI Taxonomy" id="3032870"/>
    <lineage>
        <taxon>Bacteria</taxon>
        <taxon>Pseudomonadati</taxon>
        <taxon>Bacteroidota</taxon>
        <taxon>Bacteroidia</taxon>
        <taxon>Bacteroidales</taxon>
        <taxon>Muribaculaceae</taxon>
        <taxon>Lepagella</taxon>
    </lineage>
</organism>
<proteinExistence type="predicted"/>
<sequence length="466" mass="50403">MKSKTLSKFIAAAAVLPAAMLCGCSDSNDPTPGGEESKNGKFVFATTVEGSNASSKVLLTGESLDEGNLSTVNNGLLNDGATQWVFHKNYLYALQYNQGNAGTTRSYILGNNGEMEARSIEYRISRFSSYGAYNDDIITMSTGDGPQSLADSHGYLPKTLLITYLNVVDETSRGNDTSTGAYSMENFLGNGEYVTLAGAEQSGSRIFCGAVPMGLSQYGSAADNGKWIRPGYEHLVHTESGGSNSGSYKAGELTGTQYPDECWVAIYDNENMLNPTLVKTDRISSPCGRFKSQYYQTIWAAENGDVYVFSSSYAKTMTDPLQKTTLPAGVCRIPAGSKQFDDYYCNIEAQSKDGDRSFMRCWPAGGNCFLMIMYDRPLTQKNPAAIELAIFDAASKKLTYVTGLPDNVTSFGKAVYSRDGKVYIPVNVENQYPAIYAINTTTAQAVKGVTIEATSIDGFGYLTPVK</sequence>
<comment type="caution">
    <text evidence="1">The sequence shown here is derived from an EMBL/GenBank/DDBJ whole genome shotgun (WGS) entry which is preliminary data.</text>
</comment>
<gene>
    <name evidence="1" type="ORF">E5331_19775</name>
</gene>
<dbReference type="Proteomes" id="UP000306319">
    <property type="component" value="Unassembled WGS sequence"/>
</dbReference>